<evidence type="ECO:0000313" key="1">
    <source>
        <dbReference type="EMBL" id="KNZ50590.1"/>
    </source>
</evidence>
<reference evidence="1 2" key="1">
    <citation type="submission" date="2015-08" db="EMBL/GenBank/DDBJ databases">
        <title>Next Generation Sequencing and Analysis of the Genome of Puccinia sorghi L Schw, the Causal Agent of Maize Common Rust.</title>
        <authorList>
            <person name="Rochi L."/>
            <person name="Burguener G."/>
            <person name="Darino M."/>
            <person name="Turjanski A."/>
            <person name="Kreff E."/>
            <person name="Dieguez M.J."/>
            <person name="Sacco F."/>
        </authorList>
    </citation>
    <scope>NUCLEOTIDE SEQUENCE [LARGE SCALE GENOMIC DNA]</scope>
    <source>
        <strain evidence="1 2">RO10H11247</strain>
    </source>
</reference>
<keyword evidence="2" id="KW-1185">Reference proteome</keyword>
<dbReference type="OrthoDB" id="6152038at2759"/>
<gene>
    <name evidence="1" type="ORF">VP01_4339g1</name>
</gene>
<dbReference type="AlphaFoldDB" id="A0A0L6URX4"/>
<comment type="caution">
    <text evidence="1">The sequence shown here is derived from an EMBL/GenBank/DDBJ whole genome shotgun (WGS) entry which is preliminary data.</text>
</comment>
<dbReference type="VEuPathDB" id="FungiDB:VP01_4339g1"/>
<protein>
    <submittedName>
        <fullName evidence="1">Uncharacterized protein</fullName>
    </submittedName>
</protein>
<dbReference type="Proteomes" id="UP000037035">
    <property type="component" value="Unassembled WGS sequence"/>
</dbReference>
<evidence type="ECO:0000313" key="2">
    <source>
        <dbReference type="Proteomes" id="UP000037035"/>
    </source>
</evidence>
<dbReference type="EMBL" id="LAVV01009434">
    <property type="protein sequence ID" value="KNZ50590.1"/>
    <property type="molecule type" value="Genomic_DNA"/>
</dbReference>
<sequence length="120" mass="13843">SRGWRTFNTDTLNIPPVQPKFMIDHYKSFIRKDFRTPAKGLGPRVKPRCRTSEVVSEANPINEIISSVQPRFYFLAKDIPHRVAQTNEIAFIGWVEPDEIIFISTCSTDEIQFIGFLLTQ</sequence>
<feature type="non-terminal residue" evidence="1">
    <location>
        <position position="1"/>
    </location>
</feature>
<name>A0A0L6URX4_9BASI</name>
<organism evidence="1 2">
    <name type="scientific">Puccinia sorghi</name>
    <dbReference type="NCBI Taxonomy" id="27349"/>
    <lineage>
        <taxon>Eukaryota</taxon>
        <taxon>Fungi</taxon>
        <taxon>Dikarya</taxon>
        <taxon>Basidiomycota</taxon>
        <taxon>Pucciniomycotina</taxon>
        <taxon>Pucciniomycetes</taxon>
        <taxon>Pucciniales</taxon>
        <taxon>Pucciniaceae</taxon>
        <taxon>Puccinia</taxon>
    </lineage>
</organism>
<accession>A0A0L6URX4</accession>
<proteinExistence type="predicted"/>